<evidence type="ECO:0000259" key="1">
    <source>
        <dbReference type="PROSITE" id="PS50943"/>
    </source>
</evidence>
<gene>
    <name evidence="2" type="ORF">SAMN05216259_106374</name>
</gene>
<sequence length="409" mass="44219">MQYLEQPAFGKLVNSLRRERGMSQADISGEGVSSSYVSRLESGHRAPTPQAVRHLAARLGVPEDTFQARSPQVVATLQAEGTAALEDSRPRAAVEALRVAAVEAKDAAPELLWQVLWNLARAHEQLGERTEQREVLTRALEVGDVLDSPVLQVKALVELAVCARVAGDVEESVAFAARALALGEQHAQIPRADVARTLLALVAAESEAGRLAEAVRHAELAQRIPAEELGPLRVRVLWTAATVAVRQGSGERGLELLEEALEVADRKDDLLTWGRLRLAAVSLRLRLQDEVTDQVAQWYREAETVVGLIGNRVHQAELLAIQARMAFIQGDARRAAELAGKVLAEPDALAHHDRMRTEILLHQAEIVLGSSEQPVAALRSVAESLQSSGNLDLATEAWKALADALVNAG</sequence>
<evidence type="ECO:0000313" key="2">
    <source>
        <dbReference type="EMBL" id="SDN96447.1"/>
    </source>
</evidence>
<dbReference type="Proteomes" id="UP000199341">
    <property type="component" value="Unassembled WGS sequence"/>
</dbReference>
<dbReference type="PROSITE" id="PS50943">
    <property type="entry name" value="HTH_CROC1"/>
    <property type="match status" value="1"/>
</dbReference>
<feature type="domain" description="HTH cro/C1-type" evidence="1">
    <location>
        <begin position="13"/>
        <end position="66"/>
    </location>
</feature>
<dbReference type="OrthoDB" id="3543522at2"/>
<name>A0A1H0FP79_9ACTN</name>
<dbReference type="Gene3D" id="1.10.260.40">
    <property type="entry name" value="lambda repressor-like DNA-binding domains"/>
    <property type="match status" value="1"/>
</dbReference>
<organism evidence="2 3">
    <name type="scientific">Actinacidiphila guanduensis</name>
    <dbReference type="NCBI Taxonomy" id="310781"/>
    <lineage>
        <taxon>Bacteria</taxon>
        <taxon>Bacillati</taxon>
        <taxon>Actinomycetota</taxon>
        <taxon>Actinomycetes</taxon>
        <taxon>Kitasatosporales</taxon>
        <taxon>Streptomycetaceae</taxon>
        <taxon>Actinacidiphila</taxon>
    </lineage>
</organism>
<dbReference type="SUPFAM" id="SSF48452">
    <property type="entry name" value="TPR-like"/>
    <property type="match status" value="1"/>
</dbReference>
<evidence type="ECO:0000313" key="3">
    <source>
        <dbReference type="Proteomes" id="UP000199341"/>
    </source>
</evidence>
<reference evidence="2 3" key="1">
    <citation type="submission" date="2016-10" db="EMBL/GenBank/DDBJ databases">
        <authorList>
            <person name="de Groot N.N."/>
        </authorList>
    </citation>
    <scope>NUCLEOTIDE SEQUENCE [LARGE SCALE GENOMIC DNA]</scope>
    <source>
        <strain evidence="2 3">CGMCC 4.2022</strain>
    </source>
</reference>
<protein>
    <submittedName>
        <fullName evidence="2">Helix-turn-helix domain-containing protein</fullName>
    </submittedName>
</protein>
<dbReference type="InterPro" id="IPR001387">
    <property type="entry name" value="Cro/C1-type_HTH"/>
</dbReference>
<dbReference type="SMART" id="SM00530">
    <property type="entry name" value="HTH_XRE"/>
    <property type="match status" value="1"/>
</dbReference>
<dbReference type="STRING" id="310781.SAMN05216259_106374"/>
<accession>A0A1H0FP79</accession>
<dbReference type="Gene3D" id="1.25.40.10">
    <property type="entry name" value="Tetratricopeptide repeat domain"/>
    <property type="match status" value="1"/>
</dbReference>
<dbReference type="RefSeq" id="WP_093785130.1">
    <property type="nucleotide sequence ID" value="NZ_FNIE01000006.1"/>
</dbReference>
<dbReference type="InterPro" id="IPR011990">
    <property type="entry name" value="TPR-like_helical_dom_sf"/>
</dbReference>
<dbReference type="SUPFAM" id="SSF47413">
    <property type="entry name" value="lambda repressor-like DNA-binding domains"/>
    <property type="match status" value="1"/>
</dbReference>
<dbReference type="InterPro" id="IPR010982">
    <property type="entry name" value="Lambda_DNA-bd_dom_sf"/>
</dbReference>
<keyword evidence="3" id="KW-1185">Reference proteome</keyword>
<dbReference type="Pfam" id="PF01381">
    <property type="entry name" value="HTH_3"/>
    <property type="match status" value="1"/>
</dbReference>
<dbReference type="EMBL" id="FNIE01000006">
    <property type="protein sequence ID" value="SDN96447.1"/>
    <property type="molecule type" value="Genomic_DNA"/>
</dbReference>
<dbReference type="GO" id="GO:0003677">
    <property type="term" value="F:DNA binding"/>
    <property type="evidence" value="ECO:0007669"/>
    <property type="project" value="InterPro"/>
</dbReference>
<dbReference type="CDD" id="cd00093">
    <property type="entry name" value="HTH_XRE"/>
    <property type="match status" value="1"/>
</dbReference>
<dbReference type="AlphaFoldDB" id="A0A1H0FP79"/>
<proteinExistence type="predicted"/>